<evidence type="ECO:0000256" key="1">
    <source>
        <dbReference type="ARBA" id="ARBA00022714"/>
    </source>
</evidence>
<evidence type="ECO:0000313" key="8">
    <source>
        <dbReference type="Proteomes" id="UP000321058"/>
    </source>
</evidence>
<dbReference type="GO" id="GO:0046872">
    <property type="term" value="F:metal ion binding"/>
    <property type="evidence" value="ECO:0007669"/>
    <property type="project" value="UniProtKB-KW"/>
</dbReference>
<dbReference type="SUPFAM" id="SSF50022">
    <property type="entry name" value="ISP domain"/>
    <property type="match status" value="1"/>
</dbReference>
<dbReference type="AlphaFoldDB" id="A0A512NBQ5"/>
<dbReference type="EMBL" id="BKAJ01000065">
    <property type="protein sequence ID" value="GEP56391.1"/>
    <property type="molecule type" value="Genomic_DNA"/>
</dbReference>
<reference evidence="7 8" key="1">
    <citation type="submission" date="2019-07" db="EMBL/GenBank/DDBJ databases">
        <title>Whole genome shotgun sequence of Reyranella soli NBRC 108950.</title>
        <authorList>
            <person name="Hosoyama A."/>
            <person name="Uohara A."/>
            <person name="Ohji S."/>
            <person name="Ichikawa N."/>
        </authorList>
    </citation>
    <scope>NUCLEOTIDE SEQUENCE [LARGE SCALE GENOMIC DNA]</scope>
    <source>
        <strain evidence="7 8">NBRC 108950</strain>
    </source>
</reference>
<dbReference type="Proteomes" id="UP000321058">
    <property type="component" value="Unassembled WGS sequence"/>
</dbReference>
<evidence type="ECO:0000256" key="4">
    <source>
        <dbReference type="ARBA" id="ARBA00023004"/>
    </source>
</evidence>
<dbReference type="InterPro" id="IPR036922">
    <property type="entry name" value="Rieske_2Fe-2S_sf"/>
</dbReference>
<dbReference type="GO" id="GO:0016491">
    <property type="term" value="F:oxidoreductase activity"/>
    <property type="evidence" value="ECO:0007669"/>
    <property type="project" value="UniProtKB-KW"/>
</dbReference>
<evidence type="ECO:0000256" key="5">
    <source>
        <dbReference type="ARBA" id="ARBA00023014"/>
    </source>
</evidence>
<accession>A0A512NBQ5</accession>
<evidence type="ECO:0000259" key="6">
    <source>
        <dbReference type="PROSITE" id="PS51296"/>
    </source>
</evidence>
<sequence length="273" mass="29354">MKSEDYSQGDAFQVEKRTVFSTQALPLCAEGQIARPGDFVSATVGGWGVFAVRDKAGAVHVLRNACRHQNMQVVSTPAGSCESFRCRFHGWTYDLQGRFLSAPPPVAPKDLQSPDLHLASLPTAIASGIVFFSLTGPPAPNDVGALPAYGGTVVTEIACNWKVCVEHLLAEHTPSANFTWAWPLLMVRRAGAVTIVEQVVPHTFLRTRLFTHVFGGVADDNKQAAATIKHVCEALQLDRAAGKPAAEGTLVDDFHRRLAEACAQANVQDPPTT</sequence>
<proteinExistence type="predicted"/>
<dbReference type="CDD" id="cd03469">
    <property type="entry name" value="Rieske_RO_Alpha_N"/>
    <property type="match status" value="1"/>
</dbReference>
<organism evidence="7 8">
    <name type="scientific">Reyranella soli</name>
    <dbReference type="NCBI Taxonomy" id="1230389"/>
    <lineage>
        <taxon>Bacteria</taxon>
        <taxon>Pseudomonadati</taxon>
        <taxon>Pseudomonadota</taxon>
        <taxon>Alphaproteobacteria</taxon>
        <taxon>Hyphomicrobiales</taxon>
        <taxon>Reyranellaceae</taxon>
        <taxon>Reyranella</taxon>
    </lineage>
</organism>
<dbReference type="GO" id="GO:0051537">
    <property type="term" value="F:2 iron, 2 sulfur cluster binding"/>
    <property type="evidence" value="ECO:0007669"/>
    <property type="project" value="UniProtKB-KW"/>
</dbReference>
<dbReference type="PANTHER" id="PTHR43756">
    <property type="entry name" value="CHOLINE MONOOXYGENASE, CHLOROPLASTIC"/>
    <property type="match status" value="1"/>
</dbReference>
<dbReference type="PROSITE" id="PS51296">
    <property type="entry name" value="RIESKE"/>
    <property type="match status" value="1"/>
</dbReference>
<dbReference type="RefSeq" id="WP_147150459.1">
    <property type="nucleotide sequence ID" value="NZ_BKAJ01000065.1"/>
</dbReference>
<dbReference type="OrthoDB" id="7456916at2"/>
<evidence type="ECO:0000256" key="3">
    <source>
        <dbReference type="ARBA" id="ARBA00023002"/>
    </source>
</evidence>
<evidence type="ECO:0000313" key="7">
    <source>
        <dbReference type="EMBL" id="GEP56391.1"/>
    </source>
</evidence>
<dbReference type="PANTHER" id="PTHR43756:SF5">
    <property type="entry name" value="CHOLINE MONOOXYGENASE, CHLOROPLASTIC"/>
    <property type="match status" value="1"/>
</dbReference>
<keyword evidence="8" id="KW-1185">Reference proteome</keyword>
<keyword evidence="5" id="KW-0411">Iron-sulfur</keyword>
<name>A0A512NBQ5_9HYPH</name>
<keyword evidence="4" id="KW-0408">Iron</keyword>
<dbReference type="Pfam" id="PF00355">
    <property type="entry name" value="Rieske"/>
    <property type="match status" value="1"/>
</dbReference>
<evidence type="ECO:0000256" key="2">
    <source>
        <dbReference type="ARBA" id="ARBA00022723"/>
    </source>
</evidence>
<dbReference type="Gene3D" id="2.102.10.10">
    <property type="entry name" value="Rieske [2Fe-2S] iron-sulphur domain"/>
    <property type="match status" value="1"/>
</dbReference>
<feature type="domain" description="Rieske" evidence="6">
    <location>
        <begin position="26"/>
        <end position="132"/>
    </location>
</feature>
<dbReference type="InterPro" id="IPR017941">
    <property type="entry name" value="Rieske_2Fe-2S"/>
</dbReference>
<keyword evidence="3" id="KW-0560">Oxidoreductase</keyword>
<dbReference type="InterPro" id="IPR001663">
    <property type="entry name" value="Rng_hydr_dOase-A"/>
</dbReference>
<protein>
    <recommendedName>
        <fullName evidence="6">Rieske domain-containing protein</fullName>
    </recommendedName>
</protein>
<dbReference type="PRINTS" id="PR00090">
    <property type="entry name" value="RNGDIOXGNASE"/>
</dbReference>
<keyword evidence="1" id="KW-0001">2Fe-2S</keyword>
<gene>
    <name evidence="7" type="ORF">RSO01_35570</name>
</gene>
<keyword evidence="2" id="KW-0479">Metal-binding</keyword>
<comment type="caution">
    <text evidence="7">The sequence shown here is derived from an EMBL/GenBank/DDBJ whole genome shotgun (WGS) entry which is preliminary data.</text>
</comment>